<dbReference type="AlphaFoldDB" id="Q1GQ69"/>
<protein>
    <recommendedName>
        <fullName evidence="1">T6SS Transcription factor RovC-like DNA binding domain-containing protein</fullName>
    </recommendedName>
</protein>
<dbReference type="HOGENOM" id="CLU_1577503_0_0_5"/>
<accession>Q1GQ69</accession>
<dbReference type="STRING" id="317655.Sala_2496"/>
<name>Q1GQ69_SPHAL</name>
<organism evidence="2 3">
    <name type="scientific">Sphingopyxis alaskensis (strain DSM 13593 / LMG 18877 / RB2256)</name>
    <name type="common">Sphingomonas alaskensis</name>
    <dbReference type="NCBI Taxonomy" id="317655"/>
    <lineage>
        <taxon>Bacteria</taxon>
        <taxon>Pseudomonadati</taxon>
        <taxon>Pseudomonadota</taxon>
        <taxon>Alphaproteobacteria</taxon>
        <taxon>Sphingomonadales</taxon>
        <taxon>Sphingomonadaceae</taxon>
        <taxon>Sphingopyxis</taxon>
    </lineage>
</organism>
<evidence type="ECO:0000313" key="2">
    <source>
        <dbReference type="EMBL" id="ABF54203.1"/>
    </source>
</evidence>
<dbReference type="EMBL" id="CP000356">
    <property type="protein sequence ID" value="ABF54203.1"/>
    <property type="molecule type" value="Genomic_DNA"/>
</dbReference>
<sequence length="169" mass="18466">MAASRNSPHFDLARWPPAIASRSVGDETHLVMSDGVSFHRVCLRDAAAGRPLASLIPCDALLDVRLQALAGLDRWLRGARSAAQPFGPTAYQARRLQLLLAILNLRQDGEVTSHMVAQRLVYPRLSIGQGAAWKSSPERRRTQRLIHEADALAAGGYRTLLAGRAGRQK</sequence>
<gene>
    <name evidence="2" type="ordered locus">Sala_2496</name>
</gene>
<proteinExistence type="predicted"/>
<dbReference type="KEGG" id="sal:Sala_2496"/>
<dbReference type="Pfam" id="PF10074">
    <property type="entry name" value="RovC_DNA-bd"/>
    <property type="match status" value="1"/>
</dbReference>
<feature type="domain" description="T6SS Transcription factor RovC-like DNA binding" evidence="1">
    <location>
        <begin position="55"/>
        <end position="161"/>
    </location>
</feature>
<evidence type="ECO:0000313" key="3">
    <source>
        <dbReference type="Proteomes" id="UP000006578"/>
    </source>
</evidence>
<keyword evidence="3" id="KW-1185">Reference proteome</keyword>
<dbReference type="InterPro" id="IPR018754">
    <property type="entry name" value="RovC-like_DNA-bd"/>
</dbReference>
<evidence type="ECO:0000259" key="1">
    <source>
        <dbReference type="Pfam" id="PF10074"/>
    </source>
</evidence>
<dbReference type="eggNOG" id="COG5419">
    <property type="taxonomic scope" value="Bacteria"/>
</dbReference>
<reference evidence="2 3" key="1">
    <citation type="journal article" date="2009" name="Proc. Natl. Acad. Sci. U.S.A.">
        <title>The genomic basis of trophic strategy in marine bacteria.</title>
        <authorList>
            <person name="Lauro F.M."/>
            <person name="McDougald D."/>
            <person name="Thomas T."/>
            <person name="Williams T.J."/>
            <person name="Egan S."/>
            <person name="Rice S."/>
            <person name="DeMaere M.Z."/>
            <person name="Ting L."/>
            <person name="Ertan H."/>
            <person name="Johnson J."/>
            <person name="Ferriera S."/>
            <person name="Lapidus A."/>
            <person name="Anderson I."/>
            <person name="Kyrpides N."/>
            <person name="Munk A.C."/>
            <person name="Detter C."/>
            <person name="Han C.S."/>
            <person name="Brown M.V."/>
            <person name="Robb F.T."/>
            <person name="Kjelleberg S."/>
            <person name="Cavicchioli R."/>
        </authorList>
    </citation>
    <scope>NUCLEOTIDE SEQUENCE [LARGE SCALE GENOMIC DNA]</scope>
    <source>
        <strain evidence="3">DSM 13593 / LMG 18877 / RB2256</strain>
    </source>
</reference>
<dbReference type="Proteomes" id="UP000006578">
    <property type="component" value="Chromosome"/>
</dbReference>